<feature type="compositionally biased region" description="Basic and acidic residues" evidence="1">
    <location>
        <begin position="7"/>
        <end position="20"/>
    </location>
</feature>
<evidence type="ECO:0008006" key="4">
    <source>
        <dbReference type="Google" id="ProtNLM"/>
    </source>
</evidence>
<feature type="compositionally biased region" description="Pro residues" evidence="1">
    <location>
        <begin position="290"/>
        <end position="304"/>
    </location>
</feature>
<feature type="compositionally biased region" description="Low complexity" evidence="1">
    <location>
        <begin position="305"/>
        <end position="344"/>
    </location>
</feature>
<feature type="compositionally biased region" description="Polar residues" evidence="1">
    <location>
        <begin position="268"/>
        <end position="284"/>
    </location>
</feature>
<evidence type="ECO:0000313" key="3">
    <source>
        <dbReference type="Proteomes" id="UP000238312"/>
    </source>
</evidence>
<feature type="region of interest" description="Disordered" evidence="1">
    <location>
        <begin position="181"/>
        <end position="359"/>
    </location>
</feature>
<protein>
    <recommendedName>
        <fullName evidence="4">PPE family protein</fullName>
    </recommendedName>
</protein>
<proteinExistence type="predicted"/>
<dbReference type="RefSeq" id="WP_106235877.1">
    <property type="nucleotide sequence ID" value="NZ_PVNG01000002.1"/>
</dbReference>
<organism evidence="2 3">
    <name type="scientific">Nonomuraea fuscirosea</name>
    <dbReference type="NCBI Taxonomy" id="1291556"/>
    <lineage>
        <taxon>Bacteria</taxon>
        <taxon>Bacillati</taxon>
        <taxon>Actinomycetota</taxon>
        <taxon>Actinomycetes</taxon>
        <taxon>Streptosporangiales</taxon>
        <taxon>Streptosporangiaceae</taxon>
        <taxon>Nonomuraea</taxon>
    </lineage>
</organism>
<reference evidence="2 3" key="1">
    <citation type="submission" date="2018-03" db="EMBL/GenBank/DDBJ databases">
        <title>Genomic Encyclopedia of Type Strains, Phase III (KMG-III): the genomes of soil and plant-associated and newly described type strains.</title>
        <authorList>
            <person name="Whitman W."/>
        </authorList>
    </citation>
    <scope>NUCLEOTIDE SEQUENCE [LARGE SCALE GENOMIC DNA]</scope>
    <source>
        <strain evidence="2 3">CGMCC 4.7104</strain>
    </source>
</reference>
<dbReference type="Proteomes" id="UP000238312">
    <property type="component" value="Unassembled WGS sequence"/>
</dbReference>
<dbReference type="AlphaFoldDB" id="A0A2T0NA19"/>
<feature type="region of interest" description="Disordered" evidence="1">
    <location>
        <begin position="386"/>
        <end position="424"/>
    </location>
</feature>
<feature type="compositionally biased region" description="Low complexity" evidence="1">
    <location>
        <begin position="205"/>
        <end position="219"/>
    </location>
</feature>
<feature type="compositionally biased region" description="Polar residues" evidence="1">
    <location>
        <begin position="238"/>
        <end position="249"/>
    </location>
</feature>
<evidence type="ECO:0000313" key="2">
    <source>
        <dbReference type="EMBL" id="PRX69560.1"/>
    </source>
</evidence>
<keyword evidence="3" id="KW-1185">Reference proteome</keyword>
<feature type="region of interest" description="Disordered" evidence="1">
    <location>
        <begin position="1"/>
        <end position="29"/>
    </location>
</feature>
<name>A0A2T0NA19_9ACTN</name>
<accession>A0A2T0NA19</accession>
<feature type="compositionally biased region" description="Gly residues" evidence="1">
    <location>
        <begin position="220"/>
        <end position="230"/>
    </location>
</feature>
<evidence type="ECO:0000256" key="1">
    <source>
        <dbReference type="SAM" id="MobiDB-lite"/>
    </source>
</evidence>
<dbReference type="OrthoDB" id="3483835at2"/>
<feature type="compositionally biased region" description="Acidic residues" evidence="1">
    <location>
        <begin position="407"/>
        <end position="416"/>
    </location>
</feature>
<feature type="compositionally biased region" description="Gly residues" evidence="1">
    <location>
        <begin position="194"/>
        <end position="204"/>
    </location>
</feature>
<dbReference type="EMBL" id="PVNG01000002">
    <property type="protein sequence ID" value="PRX69560.1"/>
    <property type="molecule type" value="Genomic_DNA"/>
</dbReference>
<gene>
    <name evidence="2" type="ORF">B0I32_102618</name>
</gene>
<sequence length="424" mass="43369">MSGFWEEALRDENRAPHPDGTRSLNGADSEDADGVAALLQSTEPEQIARAGRDYLEIARMCGESVAELSAQARAVSETLGGESLEGVFRTLGELQRDLARISVAATSVGTPLEWYGDKVLRWFKDNVPGTGSVGLDDDVFDAFGSVEDNGHVLARHHLRLLNGYMGDVYGAIAPTVEQRTSAPGADLGLPSSGRGLGLPGGPYSGSGLTSPYGDISGFGSPYGPGTGGPDLPGLRQPQDPSLTDPSLTDPSLRDPSLRDPSLRDPSLQDPSLSGGQNPGVQSPGVQHPSLPNPDMPGMSPPSLDPPGGLSQPPSTTNLSSLPPSGLPTSNLPPAVPGTTLTPTGNGPGVTSGVTPVTPFGGTVPKPLAAGAGLGLNGMPMGMLPPFGATGAGAGQERERERTRTALVEDEAFESDDLGGPPVIA</sequence>
<comment type="caution">
    <text evidence="2">The sequence shown here is derived from an EMBL/GenBank/DDBJ whole genome shotgun (WGS) entry which is preliminary data.</text>
</comment>
<feature type="compositionally biased region" description="Basic and acidic residues" evidence="1">
    <location>
        <begin position="251"/>
        <end position="262"/>
    </location>
</feature>